<feature type="transmembrane region" description="Helical" evidence="7">
    <location>
        <begin position="152"/>
        <end position="171"/>
    </location>
</feature>
<feature type="transmembrane region" description="Helical" evidence="7">
    <location>
        <begin position="68"/>
        <end position="92"/>
    </location>
</feature>
<dbReference type="AlphaFoldDB" id="A0A1I3WSP7"/>
<feature type="transmembrane region" description="Helical" evidence="7">
    <location>
        <begin position="5"/>
        <end position="25"/>
    </location>
</feature>
<dbReference type="GeneID" id="301130066"/>
<dbReference type="PANTHER" id="PTHR42920">
    <property type="entry name" value="OS03G0707200 PROTEIN-RELATED"/>
    <property type="match status" value="1"/>
</dbReference>
<organism evidence="9 10">
    <name type="scientific">Brevibacillus centrosporus</name>
    <dbReference type="NCBI Taxonomy" id="54910"/>
    <lineage>
        <taxon>Bacteria</taxon>
        <taxon>Bacillati</taxon>
        <taxon>Bacillota</taxon>
        <taxon>Bacilli</taxon>
        <taxon>Bacillales</taxon>
        <taxon>Paenibacillaceae</taxon>
        <taxon>Brevibacillus</taxon>
    </lineage>
</organism>
<keyword evidence="3" id="KW-1003">Cell membrane</keyword>
<evidence type="ECO:0000313" key="10">
    <source>
        <dbReference type="Proteomes" id="UP000198915"/>
    </source>
</evidence>
<evidence type="ECO:0000256" key="2">
    <source>
        <dbReference type="ARBA" id="ARBA00007362"/>
    </source>
</evidence>
<keyword evidence="4 7" id="KW-0812">Transmembrane</keyword>
<feature type="transmembrane region" description="Helical" evidence="7">
    <location>
        <begin position="37"/>
        <end position="56"/>
    </location>
</feature>
<sequence length="313" mass="34931">MKKPWVADFTLLLIAFIWGSTFLVVQQAIELLPPNTFNAVRFTIAALFLLIIQVFLYRHRWKDWSRQLVKSGVILGFWLCLGYALQTVGLLYTTPSKAGFITGLSVVLVPLFSMLLLKERAKPAAVVGVILAAFGLYLLTQNQEFSFNLGDILVFGCAICFAMQIVFTGKYAPQFSALPLAITQLGTVAIMSWIYAFFFEDYSRAFDPHILFQTEVAFGLIITSIFATALAFLAQTALQKQTSSTRVALIFALEPVFAALTSYIFIHEVLNGRQLVGCLLIFIGMILAELPIQEWIRSSRVEKNKPNDSSESV</sequence>
<feature type="transmembrane region" description="Helical" evidence="7">
    <location>
        <begin position="246"/>
        <end position="266"/>
    </location>
</feature>
<keyword evidence="10" id="KW-1185">Reference proteome</keyword>
<dbReference type="STRING" id="1884381.SAMN05518846_108286"/>
<reference evidence="10" key="1">
    <citation type="submission" date="2016-10" db="EMBL/GenBank/DDBJ databases">
        <authorList>
            <person name="Varghese N."/>
            <person name="Submissions S."/>
        </authorList>
    </citation>
    <scope>NUCLEOTIDE SEQUENCE [LARGE SCALE GENOMIC DNA]</scope>
    <source>
        <strain evidence="10">OK042</strain>
    </source>
</reference>
<feature type="transmembrane region" description="Helical" evidence="7">
    <location>
        <begin position="124"/>
        <end position="140"/>
    </location>
</feature>
<feature type="domain" description="EamA" evidence="8">
    <location>
        <begin position="7"/>
        <end position="140"/>
    </location>
</feature>
<comment type="subcellular location">
    <subcellularLocation>
        <location evidence="1">Cell membrane</location>
        <topology evidence="1">Multi-pass membrane protein</topology>
    </subcellularLocation>
</comment>
<name>A0A1I3WSP7_9BACL</name>
<feature type="transmembrane region" description="Helical" evidence="7">
    <location>
        <begin position="98"/>
        <end position="117"/>
    </location>
</feature>
<dbReference type="PANTHER" id="PTHR42920:SF5">
    <property type="entry name" value="EAMA DOMAIN-CONTAINING PROTEIN"/>
    <property type="match status" value="1"/>
</dbReference>
<dbReference type="InterPro" id="IPR000620">
    <property type="entry name" value="EamA_dom"/>
</dbReference>
<evidence type="ECO:0000256" key="5">
    <source>
        <dbReference type="ARBA" id="ARBA00022989"/>
    </source>
</evidence>
<feature type="transmembrane region" description="Helical" evidence="7">
    <location>
        <begin position="272"/>
        <end position="290"/>
    </location>
</feature>
<evidence type="ECO:0000256" key="7">
    <source>
        <dbReference type="SAM" id="Phobius"/>
    </source>
</evidence>
<feature type="transmembrane region" description="Helical" evidence="7">
    <location>
        <begin position="178"/>
        <end position="198"/>
    </location>
</feature>
<protein>
    <submittedName>
        <fullName evidence="9">Permease of the drug/metabolite transporter (DMT) superfamily</fullName>
    </submittedName>
</protein>
<dbReference type="GO" id="GO:0005886">
    <property type="term" value="C:plasma membrane"/>
    <property type="evidence" value="ECO:0007669"/>
    <property type="project" value="UniProtKB-SubCell"/>
</dbReference>
<evidence type="ECO:0000256" key="4">
    <source>
        <dbReference type="ARBA" id="ARBA00022692"/>
    </source>
</evidence>
<keyword evidence="5 7" id="KW-1133">Transmembrane helix</keyword>
<evidence type="ECO:0000256" key="3">
    <source>
        <dbReference type="ARBA" id="ARBA00022475"/>
    </source>
</evidence>
<feature type="domain" description="EamA" evidence="8">
    <location>
        <begin position="149"/>
        <end position="287"/>
    </location>
</feature>
<dbReference type="InterPro" id="IPR051258">
    <property type="entry name" value="Diverse_Substrate_Transporter"/>
</dbReference>
<evidence type="ECO:0000259" key="8">
    <source>
        <dbReference type="Pfam" id="PF00892"/>
    </source>
</evidence>
<evidence type="ECO:0000313" key="9">
    <source>
        <dbReference type="EMBL" id="SFK10189.1"/>
    </source>
</evidence>
<dbReference type="EMBL" id="FORT01000008">
    <property type="protein sequence ID" value="SFK10189.1"/>
    <property type="molecule type" value="Genomic_DNA"/>
</dbReference>
<dbReference type="Proteomes" id="UP000198915">
    <property type="component" value="Unassembled WGS sequence"/>
</dbReference>
<dbReference type="InterPro" id="IPR037185">
    <property type="entry name" value="EmrE-like"/>
</dbReference>
<evidence type="ECO:0000256" key="6">
    <source>
        <dbReference type="ARBA" id="ARBA00023136"/>
    </source>
</evidence>
<dbReference type="RefSeq" id="WP_246070948.1">
    <property type="nucleotide sequence ID" value="NZ_BJOE01000017.1"/>
</dbReference>
<feature type="transmembrane region" description="Helical" evidence="7">
    <location>
        <begin position="210"/>
        <end position="234"/>
    </location>
</feature>
<gene>
    <name evidence="9" type="ORF">SAMN05518846_108286</name>
</gene>
<proteinExistence type="inferred from homology"/>
<comment type="similarity">
    <text evidence="2">Belongs to the EamA transporter family.</text>
</comment>
<dbReference type="SUPFAM" id="SSF103481">
    <property type="entry name" value="Multidrug resistance efflux transporter EmrE"/>
    <property type="match status" value="2"/>
</dbReference>
<dbReference type="Pfam" id="PF00892">
    <property type="entry name" value="EamA"/>
    <property type="match status" value="2"/>
</dbReference>
<dbReference type="Gene3D" id="1.10.3730.20">
    <property type="match status" value="1"/>
</dbReference>
<accession>A0A1I3WSP7</accession>
<evidence type="ECO:0000256" key="1">
    <source>
        <dbReference type="ARBA" id="ARBA00004651"/>
    </source>
</evidence>
<keyword evidence="6 7" id="KW-0472">Membrane</keyword>